<dbReference type="EMBL" id="JAKZEU010000002">
    <property type="protein sequence ID" value="MCQ0969700.1"/>
    <property type="molecule type" value="Genomic_DNA"/>
</dbReference>
<reference evidence="1 2" key="1">
    <citation type="submission" date="2022-03" db="EMBL/GenBank/DDBJ databases">
        <authorList>
            <person name="He Y."/>
        </authorList>
    </citation>
    <scope>NUCLEOTIDE SEQUENCE [LARGE SCALE GENOMIC DNA]</scope>
    <source>
        <strain evidence="1 2">TK19116</strain>
    </source>
</reference>
<keyword evidence="2" id="KW-1185">Reference proteome</keyword>
<dbReference type="RefSeq" id="WP_255328716.1">
    <property type="nucleotide sequence ID" value="NZ_JAKZEU010000002.1"/>
</dbReference>
<name>A0ABT1MN37_9RHOB</name>
<protein>
    <submittedName>
        <fullName evidence="1">Uncharacterized protein</fullName>
    </submittedName>
</protein>
<proteinExistence type="predicted"/>
<dbReference type="Proteomes" id="UP001203945">
    <property type="component" value="Unassembled WGS sequence"/>
</dbReference>
<comment type="caution">
    <text evidence="1">The sequence shown here is derived from an EMBL/GenBank/DDBJ whole genome shotgun (WGS) entry which is preliminary data.</text>
</comment>
<sequence>MTLRSGLIAPISRNTEYDLLANNAKHNTGQERTTFGQRDAIGDCASATIAGATCIAVMQLQDGWRPARFA</sequence>
<organism evidence="1 2">
    <name type="scientific">Paracoccus albicereus</name>
    <dbReference type="NCBI Taxonomy" id="2922394"/>
    <lineage>
        <taxon>Bacteria</taxon>
        <taxon>Pseudomonadati</taxon>
        <taxon>Pseudomonadota</taxon>
        <taxon>Alphaproteobacteria</taxon>
        <taxon>Rhodobacterales</taxon>
        <taxon>Paracoccaceae</taxon>
        <taxon>Paracoccus</taxon>
    </lineage>
</organism>
<evidence type="ECO:0000313" key="2">
    <source>
        <dbReference type="Proteomes" id="UP001203945"/>
    </source>
</evidence>
<gene>
    <name evidence="1" type="ORF">MLD63_04570</name>
</gene>
<evidence type="ECO:0000313" key="1">
    <source>
        <dbReference type="EMBL" id="MCQ0969700.1"/>
    </source>
</evidence>
<accession>A0ABT1MN37</accession>